<proteinExistence type="predicted"/>
<evidence type="ECO:0000313" key="3">
    <source>
        <dbReference type="Proteomes" id="UP000433788"/>
    </source>
</evidence>
<protein>
    <submittedName>
        <fullName evidence="2">Uncharacterized protein</fullName>
    </submittedName>
</protein>
<sequence length="68" mass="7216">MIKQILLTIAVTIVAILVIQARRRAKTVSTEEAQTVKKGMSPQAIAAWIFLAIMIGAAVGAAFLHRGG</sequence>
<evidence type="ECO:0000313" key="2">
    <source>
        <dbReference type="EMBL" id="MRH77332.1"/>
    </source>
</evidence>
<dbReference type="EMBL" id="WJPP01000001">
    <property type="protein sequence ID" value="MRH77332.1"/>
    <property type="molecule type" value="Genomic_DNA"/>
</dbReference>
<evidence type="ECO:0000256" key="1">
    <source>
        <dbReference type="SAM" id="Phobius"/>
    </source>
</evidence>
<dbReference type="Proteomes" id="UP000433788">
    <property type="component" value="Unassembled WGS sequence"/>
</dbReference>
<keyword evidence="1" id="KW-1133">Transmembrane helix</keyword>
<comment type="caution">
    <text evidence="2">The sequence shown here is derived from an EMBL/GenBank/DDBJ whole genome shotgun (WGS) entry which is preliminary data.</text>
</comment>
<keyword evidence="1" id="KW-0472">Membrane</keyword>
<accession>A0A6N7QMR9</accession>
<reference evidence="2 3" key="1">
    <citation type="submission" date="2019-11" db="EMBL/GenBank/DDBJ databases">
        <authorList>
            <person name="Zhang X.Y."/>
        </authorList>
    </citation>
    <scope>NUCLEOTIDE SEQUENCE [LARGE SCALE GENOMIC DNA]</scope>
    <source>
        <strain evidence="2 3">C176</strain>
    </source>
</reference>
<dbReference type="AlphaFoldDB" id="A0A6N7QMR9"/>
<feature type="transmembrane region" description="Helical" evidence="1">
    <location>
        <begin position="45"/>
        <end position="64"/>
    </location>
</feature>
<dbReference type="RefSeq" id="WP_153718391.1">
    <property type="nucleotide sequence ID" value="NZ_WJPP01000001.1"/>
</dbReference>
<organism evidence="2 3">
    <name type="scientific">Spiribacter salilacus</name>
    <dbReference type="NCBI Taxonomy" id="2664894"/>
    <lineage>
        <taxon>Bacteria</taxon>
        <taxon>Pseudomonadati</taxon>
        <taxon>Pseudomonadota</taxon>
        <taxon>Gammaproteobacteria</taxon>
        <taxon>Chromatiales</taxon>
        <taxon>Ectothiorhodospiraceae</taxon>
        <taxon>Spiribacter</taxon>
    </lineage>
</organism>
<keyword evidence="1" id="KW-0812">Transmembrane</keyword>
<gene>
    <name evidence="2" type="ORF">GH984_01220</name>
</gene>
<name>A0A6N7QMR9_9GAMM</name>
<keyword evidence="3" id="KW-1185">Reference proteome</keyword>